<accession>A0A0D9WGE0</accession>
<dbReference type="EnsemblPlants" id="LPERR05G12740.1">
    <property type="protein sequence ID" value="LPERR05G12740.1"/>
    <property type="gene ID" value="LPERR05G12740"/>
</dbReference>
<feature type="region of interest" description="Disordered" evidence="1">
    <location>
        <begin position="128"/>
        <end position="147"/>
    </location>
</feature>
<reference evidence="2" key="3">
    <citation type="submission" date="2015-04" db="UniProtKB">
        <authorList>
            <consortium name="EnsemblPlants"/>
        </authorList>
    </citation>
    <scope>IDENTIFICATION</scope>
</reference>
<dbReference type="HOGENOM" id="CLU_1770732_0_0_1"/>
<reference evidence="3" key="2">
    <citation type="submission" date="2013-12" db="EMBL/GenBank/DDBJ databases">
        <authorList>
            <person name="Yu Y."/>
            <person name="Lee S."/>
            <person name="de Baynast K."/>
            <person name="Wissotski M."/>
            <person name="Liu L."/>
            <person name="Talag J."/>
            <person name="Goicoechea J."/>
            <person name="Angelova A."/>
            <person name="Jetty R."/>
            <person name="Kudrna D."/>
            <person name="Golser W."/>
            <person name="Rivera L."/>
            <person name="Zhang J."/>
            <person name="Wing R."/>
        </authorList>
    </citation>
    <scope>NUCLEOTIDE SEQUENCE</scope>
</reference>
<dbReference type="Gramene" id="LPERR05G12740.1">
    <property type="protein sequence ID" value="LPERR05G12740.1"/>
    <property type="gene ID" value="LPERR05G12740"/>
</dbReference>
<keyword evidence="3" id="KW-1185">Reference proteome</keyword>
<dbReference type="AlphaFoldDB" id="A0A0D9WGE0"/>
<feature type="compositionally biased region" description="Basic residues" evidence="1">
    <location>
        <begin position="136"/>
        <end position="147"/>
    </location>
</feature>
<evidence type="ECO:0000256" key="1">
    <source>
        <dbReference type="SAM" id="MobiDB-lite"/>
    </source>
</evidence>
<sequence length="147" mass="16400">MGRRLLLAGDLALGAVAALPGGLRRLPGRLLLQRLGVPLPALLRRQLVIAPLHHRLPCLRPLPVPLPLVAARKSVGETGKGKRLVEFWRKYLEAVDREAETDGWEPLGWPGFMQGRDLRAILFPEASTRSGTFPHRTGRKKRKKKET</sequence>
<dbReference type="Proteomes" id="UP000032180">
    <property type="component" value="Chromosome 5"/>
</dbReference>
<organism evidence="2 3">
    <name type="scientific">Leersia perrieri</name>
    <dbReference type="NCBI Taxonomy" id="77586"/>
    <lineage>
        <taxon>Eukaryota</taxon>
        <taxon>Viridiplantae</taxon>
        <taxon>Streptophyta</taxon>
        <taxon>Embryophyta</taxon>
        <taxon>Tracheophyta</taxon>
        <taxon>Spermatophyta</taxon>
        <taxon>Magnoliopsida</taxon>
        <taxon>Liliopsida</taxon>
        <taxon>Poales</taxon>
        <taxon>Poaceae</taxon>
        <taxon>BOP clade</taxon>
        <taxon>Oryzoideae</taxon>
        <taxon>Oryzeae</taxon>
        <taxon>Oryzinae</taxon>
        <taxon>Leersia</taxon>
    </lineage>
</organism>
<reference evidence="2 3" key="1">
    <citation type="submission" date="2012-08" db="EMBL/GenBank/DDBJ databases">
        <title>Oryza genome evolution.</title>
        <authorList>
            <person name="Wing R.A."/>
        </authorList>
    </citation>
    <scope>NUCLEOTIDE SEQUENCE</scope>
</reference>
<proteinExistence type="predicted"/>
<protein>
    <submittedName>
        <fullName evidence="2">Uncharacterized protein</fullName>
    </submittedName>
</protein>
<evidence type="ECO:0000313" key="2">
    <source>
        <dbReference type="EnsemblPlants" id="LPERR05G12740.1"/>
    </source>
</evidence>
<name>A0A0D9WGE0_9ORYZ</name>
<evidence type="ECO:0000313" key="3">
    <source>
        <dbReference type="Proteomes" id="UP000032180"/>
    </source>
</evidence>